<accession>A0AAV5EM64</accession>
<evidence type="ECO:0000313" key="2">
    <source>
        <dbReference type="EMBL" id="GJN24449.1"/>
    </source>
</evidence>
<keyword evidence="3" id="KW-1185">Reference proteome</keyword>
<keyword evidence="1" id="KW-0812">Transmembrane</keyword>
<proteinExistence type="predicted"/>
<feature type="transmembrane region" description="Helical" evidence="1">
    <location>
        <begin position="122"/>
        <end position="149"/>
    </location>
</feature>
<organism evidence="2 3">
    <name type="scientific">Eleusine coracana subsp. coracana</name>
    <dbReference type="NCBI Taxonomy" id="191504"/>
    <lineage>
        <taxon>Eukaryota</taxon>
        <taxon>Viridiplantae</taxon>
        <taxon>Streptophyta</taxon>
        <taxon>Embryophyta</taxon>
        <taxon>Tracheophyta</taxon>
        <taxon>Spermatophyta</taxon>
        <taxon>Magnoliopsida</taxon>
        <taxon>Liliopsida</taxon>
        <taxon>Poales</taxon>
        <taxon>Poaceae</taxon>
        <taxon>PACMAD clade</taxon>
        <taxon>Chloridoideae</taxon>
        <taxon>Cynodonteae</taxon>
        <taxon>Eleusininae</taxon>
        <taxon>Eleusine</taxon>
    </lineage>
</organism>
<keyword evidence="1" id="KW-1133">Transmembrane helix</keyword>
<protein>
    <submittedName>
        <fullName evidence="2">Uncharacterized protein</fullName>
    </submittedName>
</protein>
<reference evidence="2" key="1">
    <citation type="journal article" date="2018" name="DNA Res.">
        <title>Multiple hybrid de novo genome assembly of finger millet, an orphan allotetraploid crop.</title>
        <authorList>
            <person name="Hatakeyama M."/>
            <person name="Aluri S."/>
            <person name="Balachadran M.T."/>
            <person name="Sivarajan S.R."/>
            <person name="Patrignani A."/>
            <person name="Gruter S."/>
            <person name="Poveda L."/>
            <person name="Shimizu-Inatsugi R."/>
            <person name="Baeten J."/>
            <person name="Francoijs K.J."/>
            <person name="Nataraja K.N."/>
            <person name="Reddy Y.A.N."/>
            <person name="Phadnis S."/>
            <person name="Ravikumar R.L."/>
            <person name="Schlapbach R."/>
            <person name="Sreeman S.M."/>
            <person name="Shimizu K.K."/>
        </authorList>
    </citation>
    <scope>NUCLEOTIDE SEQUENCE</scope>
</reference>
<comment type="caution">
    <text evidence="2">The sequence shown here is derived from an EMBL/GenBank/DDBJ whole genome shotgun (WGS) entry which is preliminary data.</text>
</comment>
<feature type="transmembrane region" description="Helical" evidence="1">
    <location>
        <begin position="70"/>
        <end position="87"/>
    </location>
</feature>
<evidence type="ECO:0000313" key="3">
    <source>
        <dbReference type="Proteomes" id="UP001054889"/>
    </source>
</evidence>
<dbReference type="EMBL" id="BQKI01000077">
    <property type="protein sequence ID" value="GJN24449.1"/>
    <property type="molecule type" value="Genomic_DNA"/>
</dbReference>
<name>A0AAV5EM64_ELECO</name>
<sequence>MAGNCSEAALRQCSSQVRCDDYYPGFFSKGMSGLLWKENALLLVNAVLAGVMVGIGGYGQRYRHHPFTRLIFIGATTLFLPIVSYLVSTTNDDHYYVTYITSGGGADGHALTAFCFSRFHPFVVNICAFLVQITATNTCVIVAVLVLFLDTCSSYKYNKKTTLHVLLRYWLWEKRPGSWRNNLMGTVSHLIQARRQPLIFSGACCWRKASMTRCRCKLMKHWDGKMNQCSVLGFQRRAPLLVLVITRLLRLPDKKTKVKVSTAVKLKIIDALRSCNSSHGRCVSNGTSFLRQSQVGDQSFLWACNGKGTSDTILTWHIATCHP</sequence>
<dbReference type="Proteomes" id="UP001054889">
    <property type="component" value="Unassembled WGS sequence"/>
</dbReference>
<keyword evidence="1" id="KW-0472">Membrane</keyword>
<feature type="transmembrane region" description="Helical" evidence="1">
    <location>
        <begin position="40"/>
        <end position="58"/>
    </location>
</feature>
<evidence type="ECO:0000256" key="1">
    <source>
        <dbReference type="SAM" id="Phobius"/>
    </source>
</evidence>
<dbReference type="AlphaFoldDB" id="A0AAV5EM64"/>
<reference evidence="2" key="2">
    <citation type="submission" date="2021-12" db="EMBL/GenBank/DDBJ databases">
        <title>Resequencing data analysis of finger millet.</title>
        <authorList>
            <person name="Hatakeyama M."/>
            <person name="Aluri S."/>
            <person name="Balachadran M.T."/>
            <person name="Sivarajan S.R."/>
            <person name="Poveda L."/>
            <person name="Shimizu-Inatsugi R."/>
            <person name="Schlapbach R."/>
            <person name="Sreeman S.M."/>
            <person name="Shimizu K.K."/>
        </authorList>
    </citation>
    <scope>NUCLEOTIDE SEQUENCE</scope>
</reference>
<gene>
    <name evidence="2" type="primary">gb12187</name>
    <name evidence="2" type="ORF">PR202_gb12187</name>
</gene>